<accession>A0A1L5BRT9</accession>
<dbReference type="AlphaFoldDB" id="A0A1L5BRT9"/>
<gene>
    <name evidence="2" type="ORF">SIDU_13795</name>
</gene>
<reference evidence="2 3" key="1">
    <citation type="journal article" date="2012" name="J. Bacteriol.">
        <title>Genome sequence of Sphingobium indicum B90A, a hexachlorocyclohexane-degrading bacterium.</title>
        <authorList>
            <person name="Anand S."/>
            <person name="Sangwan N."/>
            <person name="Lata P."/>
            <person name="Kaur J."/>
            <person name="Dua A."/>
            <person name="Singh A.K."/>
            <person name="Verma M."/>
            <person name="Kaur J."/>
            <person name="Khurana J.P."/>
            <person name="Khurana P."/>
            <person name="Mathur S."/>
            <person name="Lal R."/>
        </authorList>
    </citation>
    <scope>NUCLEOTIDE SEQUENCE [LARGE SCALE GENOMIC DNA]</scope>
    <source>
        <strain evidence="3">DSM 16412 / CCM 7286 / MTCC 6364 / B90A</strain>
    </source>
</reference>
<dbReference type="Proteomes" id="UP000004550">
    <property type="component" value="Chromosome"/>
</dbReference>
<protein>
    <submittedName>
        <fullName evidence="2">Uncharacterized protein</fullName>
    </submittedName>
</protein>
<dbReference type="EMBL" id="CP013070">
    <property type="protein sequence ID" value="APL95497.1"/>
    <property type="molecule type" value="Genomic_DNA"/>
</dbReference>
<dbReference type="RefSeq" id="WP_007686647.1">
    <property type="nucleotide sequence ID" value="NZ_CP013070.1"/>
</dbReference>
<evidence type="ECO:0000313" key="3">
    <source>
        <dbReference type="Proteomes" id="UP000004550"/>
    </source>
</evidence>
<sequence>MTTLTANDINLVLTLLGAARENLDRIEKKLRPSESQPGDDLDPGNPLNKIGDNLSPRGVEVCYRLYDQGKTRYAVSQALKISYGAATHRFHAWEKLGGVNRQRQPLE</sequence>
<organism evidence="2 3">
    <name type="scientific">Sphingobium indicum (strain DSM 16412 / CCM 7286 / MTCC 6364 / B90A)</name>
    <dbReference type="NCBI Taxonomy" id="861109"/>
    <lineage>
        <taxon>Bacteria</taxon>
        <taxon>Pseudomonadati</taxon>
        <taxon>Pseudomonadota</taxon>
        <taxon>Alphaproteobacteria</taxon>
        <taxon>Sphingomonadales</taxon>
        <taxon>Sphingomonadaceae</taxon>
        <taxon>Sphingobium</taxon>
    </lineage>
</organism>
<name>A0A1L5BRT9_SPHIB</name>
<dbReference type="KEGG" id="sinb:SIDU_13795"/>
<evidence type="ECO:0000313" key="2">
    <source>
        <dbReference type="EMBL" id="APL95497.1"/>
    </source>
</evidence>
<feature type="region of interest" description="Disordered" evidence="1">
    <location>
        <begin position="27"/>
        <end position="52"/>
    </location>
</feature>
<proteinExistence type="predicted"/>
<evidence type="ECO:0000256" key="1">
    <source>
        <dbReference type="SAM" id="MobiDB-lite"/>
    </source>
</evidence>